<gene>
    <name evidence="3" type="ORF">EI291_16715</name>
</gene>
<keyword evidence="4" id="KW-1185">Reference proteome</keyword>
<dbReference type="Proteomes" id="UP000273500">
    <property type="component" value="Unassembled WGS sequence"/>
</dbReference>
<proteinExistence type="predicted"/>
<feature type="signal peptide" evidence="1">
    <location>
        <begin position="1"/>
        <end position="19"/>
    </location>
</feature>
<protein>
    <recommendedName>
        <fullName evidence="2">DUF6970 domain-containing protein</fullName>
    </recommendedName>
</protein>
<sequence length="120" mass="13119">MKRILYFLLAGAASSLVSACDEVDIAKNTPTCIRTQTEEFARSAACTTDNRTIGASVKEYRFQGQTVYVLDQGSCISDGSAQVISENCQRLGFLGGFAGNTIINGESFDKAEYQRTIWQK</sequence>
<dbReference type="InterPro" id="IPR054243">
    <property type="entry name" value="DUF6970"/>
</dbReference>
<evidence type="ECO:0000259" key="2">
    <source>
        <dbReference type="Pfam" id="PF22311"/>
    </source>
</evidence>
<dbReference type="PROSITE" id="PS51257">
    <property type="entry name" value="PROKAR_LIPOPROTEIN"/>
    <property type="match status" value="1"/>
</dbReference>
<reference evidence="3 4" key="1">
    <citation type="submission" date="2018-12" db="EMBL/GenBank/DDBJ databases">
        <authorList>
            <person name="Feng G."/>
            <person name="Zhu H."/>
        </authorList>
    </citation>
    <scope>NUCLEOTIDE SEQUENCE [LARGE SCALE GENOMIC DNA]</scope>
    <source>
        <strain evidence="3 4">KCTC 12533</strain>
    </source>
</reference>
<dbReference type="Pfam" id="PF22311">
    <property type="entry name" value="DUF6970"/>
    <property type="match status" value="1"/>
</dbReference>
<evidence type="ECO:0000256" key="1">
    <source>
        <dbReference type="SAM" id="SignalP"/>
    </source>
</evidence>
<feature type="chain" id="PRO_5018616234" description="DUF6970 domain-containing protein" evidence="1">
    <location>
        <begin position="20"/>
        <end position="120"/>
    </location>
</feature>
<dbReference type="AlphaFoldDB" id="A0A3R9MIZ0"/>
<name>A0A3R9MIZ0_9BACT</name>
<dbReference type="RefSeq" id="WP_125422558.1">
    <property type="nucleotide sequence ID" value="NZ_RWIT01000011.1"/>
</dbReference>
<comment type="caution">
    <text evidence="3">The sequence shown here is derived from an EMBL/GenBank/DDBJ whole genome shotgun (WGS) entry which is preliminary data.</text>
</comment>
<accession>A0A3R9MIZ0</accession>
<keyword evidence="1" id="KW-0732">Signal</keyword>
<dbReference type="EMBL" id="RWIT01000011">
    <property type="protein sequence ID" value="RSK46965.1"/>
    <property type="molecule type" value="Genomic_DNA"/>
</dbReference>
<feature type="domain" description="DUF6970" evidence="2">
    <location>
        <begin position="49"/>
        <end position="120"/>
    </location>
</feature>
<dbReference type="OrthoDB" id="882573at2"/>
<evidence type="ECO:0000313" key="3">
    <source>
        <dbReference type="EMBL" id="RSK46965.1"/>
    </source>
</evidence>
<evidence type="ECO:0000313" key="4">
    <source>
        <dbReference type="Proteomes" id="UP000273500"/>
    </source>
</evidence>
<organism evidence="3 4">
    <name type="scientific">Hymenobacter rigui</name>
    <dbReference type="NCBI Taxonomy" id="334424"/>
    <lineage>
        <taxon>Bacteria</taxon>
        <taxon>Pseudomonadati</taxon>
        <taxon>Bacteroidota</taxon>
        <taxon>Cytophagia</taxon>
        <taxon>Cytophagales</taxon>
        <taxon>Hymenobacteraceae</taxon>
        <taxon>Hymenobacter</taxon>
    </lineage>
</organism>